<dbReference type="Proteomes" id="UP000462621">
    <property type="component" value="Unassembled WGS sequence"/>
</dbReference>
<gene>
    <name evidence="3" type="ORF">F9817_22620</name>
</gene>
<feature type="transmembrane region" description="Helical" evidence="1">
    <location>
        <begin position="255"/>
        <end position="274"/>
    </location>
</feature>
<feature type="transmembrane region" description="Helical" evidence="1">
    <location>
        <begin position="173"/>
        <end position="194"/>
    </location>
</feature>
<dbReference type="AlphaFoldDB" id="A0A7X4LPY1"/>
<comment type="caution">
    <text evidence="3">The sequence shown here is derived from an EMBL/GenBank/DDBJ whole genome shotgun (WGS) entry which is preliminary data.</text>
</comment>
<evidence type="ECO:0000313" key="3">
    <source>
        <dbReference type="EMBL" id="MZI95984.1"/>
    </source>
</evidence>
<dbReference type="InterPro" id="IPR052710">
    <property type="entry name" value="CAAX_protease"/>
</dbReference>
<name>A0A7X4LPY1_9VIBR</name>
<evidence type="ECO:0000313" key="4">
    <source>
        <dbReference type="Proteomes" id="UP000462621"/>
    </source>
</evidence>
<feature type="transmembrane region" description="Helical" evidence="1">
    <location>
        <begin position="206"/>
        <end position="224"/>
    </location>
</feature>
<dbReference type="EMBL" id="WEKT01000084">
    <property type="protein sequence ID" value="MZI95984.1"/>
    <property type="molecule type" value="Genomic_DNA"/>
</dbReference>
<dbReference type="GO" id="GO:0004175">
    <property type="term" value="F:endopeptidase activity"/>
    <property type="evidence" value="ECO:0007669"/>
    <property type="project" value="UniProtKB-ARBA"/>
</dbReference>
<feature type="transmembrane region" description="Helical" evidence="1">
    <location>
        <begin position="145"/>
        <end position="167"/>
    </location>
</feature>
<feature type="transmembrane region" description="Helical" evidence="1">
    <location>
        <begin position="111"/>
        <end position="133"/>
    </location>
</feature>
<sequence>MPLDYSALVWIALALAIVFVFIRKNIAAFISLGIALILAILFSRLTLSTGLVVGGVLVGTWKLSRIAPRYALPSALVVIACCLALFIHKVPGFDNLLVLNQVITGPQSQPFTMYLNLDKPLALFILLLAYPKLLGNGGTPNRKAIALTTIALFCLLPIAVLIGALKFEWSLPAWWWLFAFNNLLFTSVAEEALFRGYLQQKLSNKLGVVAGIGVASILFGLAHFAGGPLLVIFAALAGLGYGLIFYWSQRLWVAVLAHFAFNCIHLLCFTYPIALH</sequence>
<organism evidence="3 4">
    <name type="scientific">Vibrio eleionomae</name>
    <dbReference type="NCBI Taxonomy" id="2653505"/>
    <lineage>
        <taxon>Bacteria</taxon>
        <taxon>Pseudomonadati</taxon>
        <taxon>Pseudomonadota</taxon>
        <taxon>Gammaproteobacteria</taxon>
        <taxon>Vibrionales</taxon>
        <taxon>Vibrionaceae</taxon>
        <taxon>Vibrio</taxon>
    </lineage>
</organism>
<feature type="transmembrane region" description="Helical" evidence="1">
    <location>
        <begin position="230"/>
        <end position="248"/>
    </location>
</feature>
<dbReference type="PANTHER" id="PTHR36435">
    <property type="entry name" value="SLR1288 PROTEIN"/>
    <property type="match status" value="1"/>
</dbReference>
<keyword evidence="1" id="KW-0472">Membrane</keyword>
<reference evidence="3 4" key="1">
    <citation type="submission" date="2019-10" db="EMBL/GenBank/DDBJ databases">
        <title>Vibrio sp. nov. isolated from a shrimp pond.</title>
        <authorList>
            <person name="Gomez-Gil B."/>
            <person name="Enciso-Ibarra J."/>
            <person name="Enciso-Ibarra K."/>
            <person name="Bolan-Mejia C."/>
        </authorList>
    </citation>
    <scope>NUCLEOTIDE SEQUENCE [LARGE SCALE GENOMIC DNA]</scope>
    <source>
        <strain evidence="3 4">CAIM 722</strain>
    </source>
</reference>
<dbReference type="PANTHER" id="PTHR36435:SF1">
    <property type="entry name" value="CAAX AMINO TERMINAL PROTEASE FAMILY PROTEIN"/>
    <property type="match status" value="1"/>
</dbReference>
<feature type="transmembrane region" description="Helical" evidence="1">
    <location>
        <begin position="29"/>
        <end position="58"/>
    </location>
</feature>
<dbReference type="GO" id="GO:0008237">
    <property type="term" value="F:metallopeptidase activity"/>
    <property type="evidence" value="ECO:0007669"/>
    <property type="project" value="UniProtKB-KW"/>
</dbReference>
<dbReference type="RefSeq" id="WP_161158478.1">
    <property type="nucleotide sequence ID" value="NZ_WEKT01000084.1"/>
</dbReference>
<keyword evidence="4" id="KW-1185">Reference proteome</keyword>
<proteinExistence type="predicted"/>
<feature type="transmembrane region" description="Helical" evidence="1">
    <location>
        <begin position="70"/>
        <end position="91"/>
    </location>
</feature>
<dbReference type="InterPro" id="IPR003675">
    <property type="entry name" value="Rce1/LyrA-like_dom"/>
</dbReference>
<evidence type="ECO:0000259" key="2">
    <source>
        <dbReference type="Pfam" id="PF02517"/>
    </source>
</evidence>
<keyword evidence="3" id="KW-0378">Hydrolase</keyword>
<dbReference type="GO" id="GO:0006508">
    <property type="term" value="P:proteolysis"/>
    <property type="evidence" value="ECO:0007669"/>
    <property type="project" value="UniProtKB-KW"/>
</dbReference>
<keyword evidence="3" id="KW-0645">Protease</keyword>
<keyword evidence="3" id="KW-0482">Metalloprotease</keyword>
<protein>
    <submittedName>
        <fullName evidence="3">CPBP family intramembrane metalloprotease</fullName>
    </submittedName>
</protein>
<evidence type="ECO:0000256" key="1">
    <source>
        <dbReference type="SAM" id="Phobius"/>
    </source>
</evidence>
<accession>A0A7X4LPY1</accession>
<dbReference type="GO" id="GO:0080120">
    <property type="term" value="P:CAAX-box protein maturation"/>
    <property type="evidence" value="ECO:0007669"/>
    <property type="project" value="UniProtKB-ARBA"/>
</dbReference>
<dbReference type="Pfam" id="PF02517">
    <property type="entry name" value="Rce1-like"/>
    <property type="match status" value="1"/>
</dbReference>
<keyword evidence="1" id="KW-1133">Transmembrane helix</keyword>
<feature type="domain" description="CAAX prenyl protease 2/Lysostaphin resistance protein A-like" evidence="2">
    <location>
        <begin position="173"/>
        <end position="264"/>
    </location>
</feature>
<keyword evidence="1" id="KW-0812">Transmembrane</keyword>
<feature type="transmembrane region" description="Helical" evidence="1">
    <location>
        <begin position="7"/>
        <end position="23"/>
    </location>
</feature>